<dbReference type="PANTHER" id="PTHR22911:SF133">
    <property type="entry name" value="MEMBRANE PROTEIN"/>
    <property type="match status" value="1"/>
</dbReference>
<feature type="transmembrane region" description="Helical" evidence="2">
    <location>
        <begin position="276"/>
        <end position="292"/>
    </location>
</feature>
<feature type="transmembrane region" description="Helical" evidence="2">
    <location>
        <begin position="161"/>
        <end position="180"/>
    </location>
</feature>
<feature type="transmembrane region" description="Helical" evidence="2">
    <location>
        <begin position="192"/>
        <end position="212"/>
    </location>
</feature>
<feature type="transmembrane region" description="Helical" evidence="2">
    <location>
        <begin position="42"/>
        <end position="61"/>
    </location>
</feature>
<dbReference type="InterPro" id="IPR000620">
    <property type="entry name" value="EamA_dom"/>
</dbReference>
<organism evidence="4 5">
    <name type="scientific">Clostridium aestuarii</name>
    <dbReference type="NCBI Taxonomy" id="338193"/>
    <lineage>
        <taxon>Bacteria</taxon>
        <taxon>Bacillati</taxon>
        <taxon>Bacillota</taxon>
        <taxon>Clostridia</taxon>
        <taxon>Eubacteriales</taxon>
        <taxon>Clostridiaceae</taxon>
        <taxon>Clostridium</taxon>
    </lineage>
</organism>
<feature type="transmembrane region" description="Helical" evidence="2">
    <location>
        <begin position="12"/>
        <end position="30"/>
    </location>
</feature>
<protein>
    <submittedName>
        <fullName evidence="4">DMT family transporter</fullName>
    </submittedName>
</protein>
<dbReference type="EMBL" id="JAPQER010000010">
    <property type="protein sequence ID" value="MCY6485736.1"/>
    <property type="molecule type" value="Genomic_DNA"/>
</dbReference>
<proteinExistence type="inferred from homology"/>
<dbReference type="SUPFAM" id="SSF103481">
    <property type="entry name" value="Multidrug resistance efflux transporter EmrE"/>
    <property type="match status" value="2"/>
</dbReference>
<evidence type="ECO:0000259" key="3">
    <source>
        <dbReference type="Pfam" id="PF00892"/>
    </source>
</evidence>
<keyword evidence="2" id="KW-0472">Membrane</keyword>
<feature type="transmembrane region" description="Helical" evidence="2">
    <location>
        <begin position="251"/>
        <end position="270"/>
    </location>
</feature>
<dbReference type="RefSeq" id="WP_268042334.1">
    <property type="nucleotide sequence ID" value="NZ_JAPQER010000010.1"/>
</dbReference>
<feature type="domain" description="EamA" evidence="3">
    <location>
        <begin position="11"/>
        <end position="146"/>
    </location>
</feature>
<feature type="domain" description="EamA" evidence="3">
    <location>
        <begin position="159"/>
        <end position="292"/>
    </location>
</feature>
<dbReference type="InterPro" id="IPR037185">
    <property type="entry name" value="EmrE-like"/>
</dbReference>
<dbReference type="Proteomes" id="UP001078443">
    <property type="component" value="Unassembled WGS sequence"/>
</dbReference>
<name>A0ABT4D3B9_9CLOT</name>
<sequence length="309" mass="33964">MEEFKEANSNKGYLLALTAGIGWGLVNIFVKILADLNFDCMFISAIRPTIAVVFLIIISIIKDRSIFKTDLKGIFIFMVYGIFALDGMFLGTSYAVKYTNIATAAVLLFTNPIFSTIIAYFLFKEKITIKKIIALVLALIGCVLVVKAYDIEALKLNLTGIMWGIGSGVAVALQNIIGKISLKNNYNRKTHLIYSFLFATIFLWCFVTPAAMKVQFNLQSIIILALLGTIGTLIPSLSIMKALEYIEASKASIISSVELVIATILGYIIFKESLDVFQIIGMLLIVSSILLIQSQGNVSNKRGKTKIAV</sequence>
<gene>
    <name evidence="4" type="ORF">OW763_15535</name>
</gene>
<feature type="transmembrane region" description="Helical" evidence="2">
    <location>
        <begin position="132"/>
        <end position="149"/>
    </location>
</feature>
<feature type="transmembrane region" description="Helical" evidence="2">
    <location>
        <begin position="218"/>
        <end position="239"/>
    </location>
</feature>
<evidence type="ECO:0000256" key="1">
    <source>
        <dbReference type="ARBA" id="ARBA00007362"/>
    </source>
</evidence>
<feature type="transmembrane region" description="Helical" evidence="2">
    <location>
        <begin position="73"/>
        <end position="95"/>
    </location>
</feature>
<comment type="similarity">
    <text evidence="1">Belongs to the EamA transporter family.</text>
</comment>
<dbReference type="Pfam" id="PF00892">
    <property type="entry name" value="EamA"/>
    <property type="match status" value="2"/>
</dbReference>
<comment type="caution">
    <text evidence="4">The sequence shown here is derived from an EMBL/GenBank/DDBJ whole genome shotgun (WGS) entry which is preliminary data.</text>
</comment>
<keyword evidence="2" id="KW-1133">Transmembrane helix</keyword>
<accession>A0ABT4D3B9</accession>
<keyword evidence="2" id="KW-0812">Transmembrane</keyword>
<reference evidence="4" key="1">
    <citation type="submission" date="2022-12" db="EMBL/GenBank/DDBJ databases">
        <authorList>
            <person name="Wang J."/>
        </authorList>
    </citation>
    <scope>NUCLEOTIDE SEQUENCE</scope>
    <source>
        <strain evidence="4">HY-45-18</strain>
    </source>
</reference>
<evidence type="ECO:0000256" key="2">
    <source>
        <dbReference type="SAM" id="Phobius"/>
    </source>
</evidence>
<keyword evidence="5" id="KW-1185">Reference proteome</keyword>
<dbReference type="Gene3D" id="1.10.3730.20">
    <property type="match status" value="1"/>
</dbReference>
<feature type="transmembrane region" description="Helical" evidence="2">
    <location>
        <begin position="101"/>
        <end position="123"/>
    </location>
</feature>
<evidence type="ECO:0000313" key="4">
    <source>
        <dbReference type="EMBL" id="MCY6485736.1"/>
    </source>
</evidence>
<evidence type="ECO:0000313" key="5">
    <source>
        <dbReference type="Proteomes" id="UP001078443"/>
    </source>
</evidence>
<dbReference type="PANTHER" id="PTHR22911">
    <property type="entry name" value="ACYL-MALONYL CONDENSING ENZYME-RELATED"/>
    <property type="match status" value="1"/>
</dbReference>